<comment type="caution">
    <text evidence="1">The sequence shown here is derived from an EMBL/GenBank/DDBJ whole genome shotgun (WGS) entry which is preliminary data.</text>
</comment>
<proteinExistence type="predicted"/>
<keyword evidence="2" id="KW-1185">Reference proteome</keyword>
<reference evidence="1" key="1">
    <citation type="journal article" date="2021" name="New Phytol.">
        <title>Evolutionary innovations through gain and loss of genes in the ectomycorrhizal Boletales.</title>
        <authorList>
            <person name="Wu G."/>
            <person name="Miyauchi S."/>
            <person name="Morin E."/>
            <person name="Kuo A."/>
            <person name="Drula E."/>
            <person name="Varga T."/>
            <person name="Kohler A."/>
            <person name="Feng B."/>
            <person name="Cao Y."/>
            <person name="Lipzen A."/>
            <person name="Daum C."/>
            <person name="Hundley H."/>
            <person name="Pangilinan J."/>
            <person name="Johnson J."/>
            <person name="Barry K."/>
            <person name="LaButti K."/>
            <person name="Ng V."/>
            <person name="Ahrendt S."/>
            <person name="Min B."/>
            <person name="Choi I.G."/>
            <person name="Park H."/>
            <person name="Plett J.M."/>
            <person name="Magnuson J."/>
            <person name="Spatafora J.W."/>
            <person name="Nagy L.G."/>
            <person name="Henrissat B."/>
            <person name="Grigoriev I.V."/>
            <person name="Yang Z.L."/>
            <person name="Xu J."/>
            <person name="Martin F.M."/>
        </authorList>
    </citation>
    <scope>NUCLEOTIDE SEQUENCE</scope>
    <source>
        <strain evidence="1">ATCC 28755</strain>
    </source>
</reference>
<name>A0ACB8AL43_9AGAM</name>
<accession>A0ACB8AL43</accession>
<gene>
    <name evidence="1" type="ORF">BJ138DRAFT_646747</name>
</gene>
<organism evidence="1 2">
    <name type="scientific">Hygrophoropsis aurantiaca</name>
    <dbReference type="NCBI Taxonomy" id="72124"/>
    <lineage>
        <taxon>Eukaryota</taxon>
        <taxon>Fungi</taxon>
        <taxon>Dikarya</taxon>
        <taxon>Basidiomycota</taxon>
        <taxon>Agaricomycotina</taxon>
        <taxon>Agaricomycetes</taxon>
        <taxon>Agaricomycetidae</taxon>
        <taxon>Boletales</taxon>
        <taxon>Coniophorineae</taxon>
        <taxon>Hygrophoropsidaceae</taxon>
        <taxon>Hygrophoropsis</taxon>
    </lineage>
</organism>
<evidence type="ECO:0000313" key="1">
    <source>
        <dbReference type="EMBL" id="KAH7913292.1"/>
    </source>
</evidence>
<sequence length="391" mass="42324">MILKSRSNVRHLSALSDLDSLYSLPAISVPTSNEVRLNPQARSVLDVNLAKTIDGLHGFGYVCCVQFAPNGKSLATARNHAVQIYNAATGSLLCTLDHDALRLMENMYIHTLCFSPDGKHLATGAQDYKIRIWNIEQQTIVTECAGHQGEINSLTFSSDGYLLVSGSSDSTVCIWTPTYGSLEMLCRYNFDCGAVANCVAISQDGLFVAAGSANGTISLWNVKTKAIIGTLKAHDEAITTIAFTADPKCLVTGGLDKTLKHWDIHALVSKAMRATNARINCSPIQSVKQQEYIFSVALLPGGHWGMSGGTDGSVRIWSMRDATLQCELLGHQAIIHTVCASYDGTLLATGDTNGETRICKFLPLSLPVMVFVQSQSNRENPAQLYSVTKFN</sequence>
<dbReference type="EMBL" id="MU267633">
    <property type="protein sequence ID" value="KAH7913292.1"/>
    <property type="molecule type" value="Genomic_DNA"/>
</dbReference>
<protein>
    <submittedName>
        <fullName evidence="1">WD40-repeat-containing domain protein</fullName>
    </submittedName>
</protein>
<dbReference type="Proteomes" id="UP000790377">
    <property type="component" value="Unassembled WGS sequence"/>
</dbReference>
<evidence type="ECO:0000313" key="2">
    <source>
        <dbReference type="Proteomes" id="UP000790377"/>
    </source>
</evidence>